<gene>
    <name evidence="6" type="ORF">BDW59DRAFT_152404</name>
</gene>
<feature type="repeat" description="ANK" evidence="2">
    <location>
        <begin position="958"/>
        <end position="990"/>
    </location>
</feature>
<dbReference type="PANTHER" id="PTHR46082">
    <property type="entry name" value="ATP/GTP-BINDING PROTEIN-RELATED"/>
    <property type="match status" value="1"/>
</dbReference>
<dbReference type="InterPro" id="IPR000845">
    <property type="entry name" value="Nucleoside_phosphorylase_d"/>
</dbReference>
<dbReference type="Pfam" id="PF01048">
    <property type="entry name" value="PNP_UDP_1"/>
    <property type="match status" value="1"/>
</dbReference>
<keyword evidence="2" id="KW-0040">ANK repeat</keyword>
<feature type="domain" description="Nephrocystin 3-like N-terminal" evidence="5">
    <location>
        <begin position="407"/>
        <end position="577"/>
    </location>
</feature>
<name>A0ABR4HQT9_9EURO</name>
<dbReference type="InterPro" id="IPR036770">
    <property type="entry name" value="Ankyrin_rpt-contain_sf"/>
</dbReference>
<sequence>MSRRRFHTLSDGESNTDWTYFDDRQSSRTSIDGSRPRPSASIKRKFRGDQESLSDYEMNKSNLSHNDYTIAWICALPIEMAAATAMLDTIHETLPSRGNDPNVYTLGTIDMHRVVITCLPSGYYGTNNAATVASNLLRTFPAIHAGLMVGIGGGVPGPADIRLGDIVVSHRVVQYDLGKSVGGEHFIRTSVPTRPSQALLTAVAKLRARHALESSRVAYILSEMLDKYPMMTKYTYRGDLQDRLFGSAYYHAQEAETCDHCDVSRLVPRKCRRGTTNPEIHYGVIASGNQVMKDGITRDRLAQELGAICFEMEAAGLMDSLPCLVIRGICDYSDSHKNDQWQEYAAATAAAYAKELLSVIPAPGPKEIETPDNRSDNPTRQRKLLESLKSDHIDVRRSAIKPHHVATCKWLLTHPDYLDWLDPSQAPDHHGFLWIRGKPGAGKSTIMNFAYNQAMQVGRNTVISFFFNARGDTFERSTDGMYRSLLFQLLNQLPRLQAVIDSLEYKKELDQLNQVLVGQNRLPQWPTRLLQDLLRAAIGMLDQECLVVFIDALDECDEYQVEEMVDFFEGLGEHAVSGGKSFLTCFSSRHYPYIDIEHGLKLTLELQEGHEEDIATYIASKLRIGRGNLAEEVKVRLRLKAGGIFMWVVLVVNILNKEYKSGRVFAVQKRMETIPTELSALFKEILWKEEDNLEDLQLCIQWVLFAGRPLSPEEYYFAGVSGLSPDDLREWDPEEVTTEDMIKFVLSSSRGLAEVTDTWPPTVQFIHESVREFFLGDGLQEVWPNLTSVDFEPSSHNQLQQYCHTNITHYLASTISSEESERVDHITSFPFIKYATCYVLYHSDAAAVACQQDKFLKDFSLRDWIKLINIFEAFNSYTPTASLLYILAERNLARLILTVLSSDPRVEILGERYRYPFFAALARGHEDAAKSLLQHGKTSLLDDIAPYLQYEPNLVPPEGQTPLLWAAEQGHAPLVKLMVEKPVSLNARDQQARTPLLWAAQNRSEDMARVLVERGADIDAQDDHGWTPLLWASQNGHEAVVKLLVDKGADVDAKVSSGLSGWTPLLWAAENGHEAVINLLLEKGADINARVRSGWTPLLCAAENGHEDAVKLLLDNGADVFAKDNSGWTPLFFAAGNGDEGILKLLLDNGADPDAKNEEGQTALSCIIEDGYFEDSCYQSIIQLLQQR</sequence>
<evidence type="ECO:0000259" key="5">
    <source>
        <dbReference type="Pfam" id="PF24883"/>
    </source>
</evidence>
<dbReference type="SMART" id="SM00248">
    <property type="entry name" value="ANK"/>
    <property type="match status" value="7"/>
</dbReference>
<comment type="caution">
    <text evidence="6">The sequence shown here is derived from an EMBL/GenBank/DDBJ whole genome shotgun (WGS) entry which is preliminary data.</text>
</comment>
<accession>A0ABR4HQT9</accession>
<dbReference type="PROSITE" id="PS50088">
    <property type="entry name" value="ANK_REPEAT"/>
    <property type="match status" value="6"/>
</dbReference>
<reference evidence="6 7" key="1">
    <citation type="submission" date="2024-07" db="EMBL/GenBank/DDBJ databases">
        <title>Section-level genome sequencing and comparative genomics of Aspergillus sections Usti and Cavernicolus.</title>
        <authorList>
            <consortium name="Lawrence Berkeley National Laboratory"/>
            <person name="Nybo J.L."/>
            <person name="Vesth T.C."/>
            <person name="Theobald S."/>
            <person name="Frisvad J.C."/>
            <person name="Larsen T.O."/>
            <person name="Kjaerboelling I."/>
            <person name="Rothschild-Mancinelli K."/>
            <person name="Lyhne E.K."/>
            <person name="Kogle M.E."/>
            <person name="Barry K."/>
            <person name="Clum A."/>
            <person name="Na H."/>
            <person name="Ledsgaard L."/>
            <person name="Lin J."/>
            <person name="Lipzen A."/>
            <person name="Kuo A."/>
            <person name="Riley R."/>
            <person name="Mondo S."/>
            <person name="LaButti K."/>
            <person name="Haridas S."/>
            <person name="Pangalinan J."/>
            <person name="Salamov A.A."/>
            <person name="Simmons B.A."/>
            <person name="Magnuson J.K."/>
            <person name="Chen J."/>
            <person name="Drula E."/>
            <person name="Henrissat B."/>
            <person name="Wiebenga A."/>
            <person name="Lubbers R.J."/>
            <person name="Gomes A.C."/>
            <person name="Makela M.R."/>
            <person name="Stajich J."/>
            <person name="Grigoriev I.V."/>
            <person name="Mortensen U.H."/>
            <person name="De vries R.P."/>
            <person name="Baker S.E."/>
            <person name="Andersen M.R."/>
        </authorList>
    </citation>
    <scope>NUCLEOTIDE SEQUENCE [LARGE SCALE GENOMIC DNA]</scope>
    <source>
        <strain evidence="6 7">CBS 600.67</strain>
    </source>
</reference>
<evidence type="ECO:0008006" key="8">
    <source>
        <dbReference type="Google" id="ProtNLM"/>
    </source>
</evidence>
<proteinExistence type="predicted"/>
<keyword evidence="1" id="KW-0677">Repeat</keyword>
<dbReference type="Pfam" id="PF12796">
    <property type="entry name" value="Ank_2"/>
    <property type="match status" value="2"/>
</dbReference>
<evidence type="ECO:0000256" key="2">
    <source>
        <dbReference type="PROSITE-ProRule" id="PRU00023"/>
    </source>
</evidence>
<dbReference type="SUPFAM" id="SSF53167">
    <property type="entry name" value="Purine and uridine phosphorylases"/>
    <property type="match status" value="1"/>
</dbReference>
<dbReference type="Proteomes" id="UP001610335">
    <property type="component" value="Unassembled WGS sequence"/>
</dbReference>
<dbReference type="InterPro" id="IPR056884">
    <property type="entry name" value="NPHP3-like_N"/>
</dbReference>
<feature type="domain" description="Nucleoside phosphorylase" evidence="4">
    <location>
        <begin position="69"/>
        <end position="352"/>
    </location>
</feature>
<dbReference type="InterPro" id="IPR002110">
    <property type="entry name" value="Ankyrin_rpt"/>
</dbReference>
<dbReference type="Gene3D" id="1.25.40.20">
    <property type="entry name" value="Ankyrin repeat-containing domain"/>
    <property type="match status" value="4"/>
</dbReference>
<dbReference type="SUPFAM" id="SSF52540">
    <property type="entry name" value="P-loop containing nucleoside triphosphate hydrolases"/>
    <property type="match status" value="1"/>
</dbReference>
<dbReference type="EMBL" id="JBFXLS010000089">
    <property type="protein sequence ID" value="KAL2817725.1"/>
    <property type="molecule type" value="Genomic_DNA"/>
</dbReference>
<dbReference type="Pfam" id="PF24883">
    <property type="entry name" value="NPHP3_N"/>
    <property type="match status" value="1"/>
</dbReference>
<evidence type="ECO:0000313" key="6">
    <source>
        <dbReference type="EMBL" id="KAL2817725.1"/>
    </source>
</evidence>
<dbReference type="Pfam" id="PF13637">
    <property type="entry name" value="Ank_4"/>
    <property type="match status" value="1"/>
</dbReference>
<dbReference type="InterPro" id="IPR053137">
    <property type="entry name" value="NLR-like"/>
</dbReference>
<feature type="repeat" description="ANK" evidence="2">
    <location>
        <begin position="1126"/>
        <end position="1158"/>
    </location>
</feature>
<feature type="repeat" description="ANK" evidence="2">
    <location>
        <begin position="991"/>
        <end position="1023"/>
    </location>
</feature>
<dbReference type="SUPFAM" id="SSF48403">
    <property type="entry name" value="Ankyrin repeat"/>
    <property type="match status" value="1"/>
</dbReference>
<evidence type="ECO:0000256" key="3">
    <source>
        <dbReference type="SAM" id="MobiDB-lite"/>
    </source>
</evidence>
<dbReference type="Gene3D" id="3.40.50.300">
    <property type="entry name" value="P-loop containing nucleotide triphosphate hydrolases"/>
    <property type="match status" value="1"/>
</dbReference>
<dbReference type="InterPro" id="IPR035994">
    <property type="entry name" value="Nucleoside_phosphorylase_sf"/>
</dbReference>
<keyword evidence="7" id="KW-1185">Reference proteome</keyword>
<dbReference type="Gene3D" id="3.40.50.1580">
    <property type="entry name" value="Nucleoside phosphorylase domain"/>
    <property type="match status" value="1"/>
</dbReference>
<dbReference type="InterPro" id="IPR027417">
    <property type="entry name" value="P-loop_NTPase"/>
</dbReference>
<protein>
    <recommendedName>
        <fullName evidence="8">Nucleoside phosphorylase domain-containing protein</fullName>
    </recommendedName>
</protein>
<evidence type="ECO:0000313" key="7">
    <source>
        <dbReference type="Proteomes" id="UP001610335"/>
    </source>
</evidence>
<dbReference type="PANTHER" id="PTHR46082:SF11">
    <property type="entry name" value="AAA+ ATPASE DOMAIN-CONTAINING PROTEIN-RELATED"/>
    <property type="match status" value="1"/>
</dbReference>
<feature type="repeat" description="ANK" evidence="2">
    <location>
        <begin position="1093"/>
        <end position="1125"/>
    </location>
</feature>
<evidence type="ECO:0000256" key="1">
    <source>
        <dbReference type="ARBA" id="ARBA00022737"/>
    </source>
</evidence>
<feature type="region of interest" description="Disordered" evidence="3">
    <location>
        <begin position="17"/>
        <end position="46"/>
    </location>
</feature>
<organism evidence="6 7">
    <name type="scientific">Aspergillus cavernicola</name>
    <dbReference type="NCBI Taxonomy" id="176166"/>
    <lineage>
        <taxon>Eukaryota</taxon>
        <taxon>Fungi</taxon>
        <taxon>Dikarya</taxon>
        <taxon>Ascomycota</taxon>
        <taxon>Pezizomycotina</taxon>
        <taxon>Eurotiomycetes</taxon>
        <taxon>Eurotiomycetidae</taxon>
        <taxon>Eurotiales</taxon>
        <taxon>Aspergillaceae</taxon>
        <taxon>Aspergillus</taxon>
        <taxon>Aspergillus subgen. Nidulantes</taxon>
    </lineage>
</organism>
<feature type="repeat" description="ANK" evidence="2">
    <location>
        <begin position="1024"/>
        <end position="1056"/>
    </location>
</feature>
<dbReference type="PRINTS" id="PR01415">
    <property type="entry name" value="ANKYRIN"/>
</dbReference>
<feature type="repeat" description="ANK" evidence="2">
    <location>
        <begin position="1060"/>
        <end position="1092"/>
    </location>
</feature>
<dbReference type="PROSITE" id="PS50297">
    <property type="entry name" value="ANK_REP_REGION"/>
    <property type="match status" value="6"/>
</dbReference>
<evidence type="ECO:0000259" key="4">
    <source>
        <dbReference type="Pfam" id="PF01048"/>
    </source>
</evidence>